<name>A0A1I3J5G6_9GAMM</name>
<dbReference type="EMBL" id="NITY01000001">
    <property type="protein sequence ID" value="PHM46100.1"/>
    <property type="molecule type" value="Genomic_DNA"/>
</dbReference>
<dbReference type="AlphaFoldDB" id="A0A1I3J5G6"/>
<keyword evidence="3" id="KW-0436">Ligase</keyword>
<dbReference type="Pfam" id="PF00795">
    <property type="entry name" value="CN_hydrolase"/>
    <property type="match status" value="1"/>
</dbReference>
<feature type="domain" description="CN hydrolase" evidence="2">
    <location>
        <begin position="5"/>
        <end position="239"/>
    </location>
</feature>
<dbReference type="GO" id="GO:0050126">
    <property type="term" value="F:N-carbamoylputrescine amidase activity"/>
    <property type="evidence" value="ECO:0007669"/>
    <property type="project" value="TreeGrafter"/>
</dbReference>
<dbReference type="Proteomes" id="UP000198919">
    <property type="component" value="Unassembled WGS sequence"/>
</dbReference>
<reference evidence="5" key="1">
    <citation type="submission" date="2016-10" db="EMBL/GenBank/DDBJ databases">
        <authorList>
            <person name="Varghese N."/>
            <person name="Submissions S."/>
        </authorList>
    </citation>
    <scope>NUCLEOTIDE SEQUENCE [LARGE SCALE GENOMIC DNA]</scope>
    <source>
        <strain evidence="5">DSM 17908</strain>
    </source>
</reference>
<dbReference type="InterPro" id="IPR003010">
    <property type="entry name" value="C-N_Hydrolase"/>
</dbReference>
<reference evidence="4" key="2">
    <citation type="submission" date="2016-10" db="EMBL/GenBank/DDBJ databases">
        <authorList>
            <person name="de Groot N.N."/>
        </authorList>
    </citation>
    <scope>NUCLEOTIDE SEQUENCE [LARGE SCALE GENOMIC DNA]</scope>
    <source>
        <strain evidence="4">DSM 17908</strain>
    </source>
</reference>
<evidence type="ECO:0000313" key="4">
    <source>
        <dbReference type="EMBL" id="SFI55419.1"/>
    </source>
</evidence>
<reference evidence="3 6" key="3">
    <citation type="journal article" date="2017" name="Nat. Microbiol.">
        <title>Natural product diversity associated with the nematode symbionts Photorhabdus and Xenorhabdus.</title>
        <authorList>
            <person name="Tobias N.J."/>
            <person name="Wolff H."/>
            <person name="Djahanschiri B."/>
            <person name="Grundmann F."/>
            <person name="Kronenwerth M."/>
            <person name="Shi Y.M."/>
            <person name="Simonyi S."/>
            <person name="Grun P."/>
            <person name="Shapiro-Ilan D."/>
            <person name="Pidot S.J."/>
            <person name="Stinear T.P."/>
            <person name="Ebersberger I."/>
            <person name="Bode H.B."/>
        </authorList>
    </citation>
    <scope>NUCLEOTIDE SEQUENCE [LARGE SCALE GENOMIC DNA]</scope>
    <source>
        <strain evidence="3 6">DSM 17908</strain>
    </source>
</reference>
<dbReference type="InterPro" id="IPR050345">
    <property type="entry name" value="Aliph_Amidase/BUP"/>
</dbReference>
<sequence length="253" mass="27280">MKSNLKIAAAQFNPASGDITENIKKHLQLISVAVNENADVIIFPELSLTGYEPEWARELAFIDSDPRWEPFSLIAQKHGITIIIGAPVKNGDDKPQIGLFIIQPSNPVSHYSKMHLHSGENEYFTAGSCEKVFQLDKHTLGLAICADTGIDSHASNTATAGASIYLASVLITGKGYIDDTIRLRNHAKSHGMVVIMANFCGLTGGWNTTGKSAIWDECGNLLIEAPENHACLVIAEIKKTGIDVQCIPVSIGS</sequence>
<evidence type="ECO:0000259" key="2">
    <source>
        <dbReference type="PROSITE" id="PS50263"/>
    </source>
</evidence>
<dbReference type="GO" id="GO:0033388">
    <property type="term" value="P:putrescine biosynthetic process from arginine"/>
    <property type="evidence" value="ECO:0007669"/>
    <property type="project" value="TreeGrafter"/>
</dbReference>
<evidence type="ECO:0000313" key="6">
    <source>
        <dbReference type="Proteomes" id="UP000224607"/>
    </source>
</evidence>
<proteinExistence type="predicted"/>
<accession>A0A1I3J5G6</accession>
<dbReference type="PROSITE" id="PS50263">
    <property type="entry name" value="CN_HYDROLASE"/>
    <property type="match status" value="1"/>
</dbReference>
<organism evidence="4 5">
    <name type="scientific">Xenorhabdus mauleonii</name>
    <dbReference type="NCBI Taxonomy" id="351675"/>
    <lineage>
        <taxon>Bacteria</taxon>
        <taxon>Pseudomonadati</taxon>
        <taxon>Pseudomonadota</taxon>
        <taxon>Gammaproteobacteria</taxon>
        <taxon>Enterobacterales</taxon>
        <taxon>Morganellaceae</taxon>
        <taxon>Xenorhabdus</taxon>
    </lineage>
</organism>
<dbReference type="PANTHER" id="PTHR43674">
    <property type="entry name" value="NITRILASE C965.09-RELATED"/>
    <property type="match status" value="1"/>
</dbReference>
<dbReference type="EMBL" id="FORG01000002">
    <property type="protein sequence ID" value="SFI55419.1"/>
    <property type="molecule type" value="Genomic_DNA"/>
</dbReference>
<dbReference type="OrthoDB" id="9760188at2"/>
<dbReference type="EC" id="6.3.5.1" evidence="3"/>
<protein>
    <submittedName>
        <fullName evidence="3">NAD+ synthase</fullName>
        <ecNumber evidence="3">6.3.5.1</ecNumber>
    </submittedName>
    <submittedName>
        <fullName evidence="4">Predicted amidohydrolase</fullName>
    </submittedName>
</protein>
<keyword evidence="6" id="KW-1185">Reference proteome</keyword>
<dbReference type="Gene3D" id="3.60.110.10">
    <property type="entry name" value="Carbon-nitrogen hydrolase"/>
    <property type="match status" value="1"/>
</dbReference>
<gene>
    <name evidence="4" type="ORF">SAMN05421680_10291</name>
    <name evidence="3" type="ORF">Xmau_00496</name>
</gene>
<evidence type="ECO:0000313" key="3">
    <source>
        <dbReference type="EMBL" id="PHM46100.1"/>
    </source>
</evidence>
<dbReference type="SUPFAM" id="SSF56317">
    <property type="entry name" value="Carbon-nitrogen hydrolase"/>
    <property type="match status" value="1"/>
</dbReference>
<dbReference type="STRING" id="351675.SAMN05421680_10291"/>
<dbReference type="PANTHER" id="PTHR43674:SF2">
    <property type="entry name" value="BETA-UREIDOPROPIONASE"/>
    <property type="match status" value="1"/>
</dbReference>
<evidence type="ECO:0000313" key="5">
    <source>
        <dbReference type="Proteomes" id="UP000198919"/>
    </source>
</evidence>
<dbReference type="GO" id="GO:0003952">
    <property type="term" value="F:NAD+ synthase (glutamine-hydrolyzing) activity"/>
    <property type="evidence" value="ECO:0007669"/>
    <property type="project" value="UniProtKB-EC"/>
</dbReference>
<evidence type="ECO:0000256" key="1">
    <source>
        <dbReference type="ARBA" id="ARBA00022801"/>
    </source>
</evidence>
<dbReference type="InterPro" id="IPR036526">
    <property type="entry name" value="C-N_Hydrolase_sf"/>
</dbReference>
<dbReference type="RefSeq" id="WP_092507491.1">
    <property type="nucleotide sequence ID" value="NZ_CAWNQB010000001.1"/>
</dbReference>
<dbReference type="Proteomes" id="UP000224607">
    <property type="component" value="Unassembled WGS sequence"/>
</dbReference>
<keyword evidence="1 4" id="KW-0378">Hydrolase</keyword>
<dbReference type="CDD" id="cd07197">
    <property type="entry name" value="nitrilase"/>
    <property type="match status" value="1"/>
</dbReference>